<reference evidence="3 4" key="1">
    <citation type="submission" date="2017-11" db="EMBL/GenBank/DDBJ databases">
        <title>Evolution of Phototrophy in the Chloroflexi Phylum Driven by Horizontal Gene Transfer.</title>
        <authorList>
            <person name="Ward L.M."/>
            <person name="Hemp J."/>
            <person name="Shih P.M."/>
            <person name="Mcglynn S.E."/>
            <person name="Fischer W."/>
        </authorList>
    </citation>
    <scope>NUCLEOTIDE SEQUENCE [LARGE SCALE GENOMIC DNA]</scope>
    <source>
        <strain evidence="3">JP3_13</strain>
    </source>
</reference>
<name>A0A2M8P756_9CHLR</name>
<evidence type="ECO:0000313" key="3">
    <source>
        <dbReference type="EMBL" id="PJF33374.1"/>
    </source>
</evidence>
<feature type="non-terminal residue" evidence="3">
    <location>
        <position position="102"/>
    </location>
</feature>
<evidence type="ECO:0000313" key="4">
    <source>
        <dbReference type="Proteomes" id="UP000229681"/>
    </source>
</evidence>
<dbReference type="InterPro" id="IPR016132">
    <property type="entry name" value="Phyto_chromo_attachment"/>
</dbReference>
<dbReference type="AlphaFoldDB" id="A0A2M8P756"/>
<sequence>VSILILPILIDGQLWGFIGFDECTGEHTWDALEIELLRTVAADLSATIKRQQQERELRESRERLLQIANNLQGAIYEFFVEGEVWRIGYITQGIYALAGITA</sequence>
<feature type="domain" description="Phytochrome chromophore attachment site" evidence="2">
    <location>
        <begin position="1"/>
        <end position="43"/>
    </location>
</feature>
<dbReference type="SUPFAM" id="SSF55781">
    <property type="entry name" value="GAF domain-like"/>
    <property type="match status" value="1"/>
</dbReference>
<dbReference type="EMBL" id="PGTM01000974">
    <property type="protein sequence ID" value="PJF33374.1"/>
    <property type="molecule type" value="Genomic_DNA"/>
</dbReference>
<dbReference type="InterPro" id="IPR003018">
    <property type="entry name" value="GAF"/>
</dbReference>
<protein>
    <recommendedName>
        <fullName evidence="2">Phytochrome chromophore attachment site domain-containing protein</fullName>
    </recommendedName>
</protein>
<proteinExistence type="predicted"/>
<comment type="caution">
    <text evidence="3">The sequence shown here is derived from an EMBL/GenBank/DDBJ whole genome shotgun (WGS) entry which is preliminary data.</text>
</comment>
<dbReference type="Gene3D" id="3.30.450.40">
    <property type="match status" value="1"/>
</dbReference>
<dbReference type="PROSITE" id="PS50046">
    <property type="entry name" value="PHYTOCHROME_2"/>
    <property type="match status" value="1"/>
</dbReference>
<dbReference type="InterPro" id="IPR029016">
    <property type="entry name" value="GAF-like_dom_sf"/>
</dbReference>
<gene>
    <name evidence="3" type="ORF">CUN49_18720</name>
</gene>
<organism evidence="3 4">
    <name type="scientific">Candidatus Thermofonsia Clade 1 bacterium</name>
    <dbReference type="NCBI Taxonomy" id="2364210"/>
    <lineage>
        <taxon>Bacteria</taxon>
        <taxon>Bacillati</taxon>
        <taxon>Chloroflexota</taxon>
        <taxon>Candidatus Thermofontia</taxon>
        <taxon>Candidatus Thermofonsia Clade 1</taxon>
    </lineage>
</organism>
<keyword evidence="1" id="KW-0175">Coiled coil</keyword>
<dbReference type="Pfam" id="PF01590">
    <property type="entry name" value="GAF"/>
    <property type="match status" value="1"/>
</dbReference>
<feature type="non-terminal residue" evidence="3">
    <location>
        <position position="1"/>
    </location>
</feature>
<evidence type="ECO:0000259" key="2">
    <source>
        <dbReference type="PROSITE" id="PS50046"/>
    </source>
</evidence>
<dbReference type="Proteomes" id="UP000229681">
    <property type="component" value="Unassembled WGS sequence"/>
</dbReference>
<accession>A0A2M8P756</accession>
<evidence type="ECO:0000256" key="1">
    <source>
        <dbReference type="SAM" id="Coils"/>
    </source>
</evidence>
<feature type="coiled-coil region" evidence="1">
    <location>
        <begin position="34"/>
        <end position="70"/>
    </location>
</feature>